<evidence type="ECO:0000256" key="1">
    <source>
        <dbReference type="SAM" id="Phobius"/>
    </source>
</evidence>
<reference evidence="2 3" key="1">
    <citation type="submission" date="2017-07" db="EMBL/GenBank/DDBJ databases">
        <title>Genome sequence of the Sordaria macrospora wild type strain R19027.</title>
        <authorList>
            <person name="Nowrousian M."/>
            <person name="Teichert I."/>
            <person name="Kueck U."/>
        </authorList>
    </citation>
    <scope>NUCLEOTIDE SEQUENCE [LARGE SCALE GENOMIC DNA]</scope>
    <source>
        <strain evidence="2 3">R19027</strain>
        <tissue evidence="2">Mycelium</tissue>
    </source>
</reference>
<feature type="transmembrane region" description="Helical" evidence="1">
    <location>
        <begin position="176"/>
        <end position="198"/>
    </location>
</feature>
<keyword evidence="1" id="KW-1133">Transmembrane helix</keyword>
<evidence type="ECO:0000313" key="3">
    <source>
        <dbReference type="Proteomes" id="UP000433876"/>
    </source>
</evidence>
<feature type="transmembrane region" description="Helical" evidence="1">
    <location>
        <begin position="594"/>
        <end position="615"/>
    </location>
</feature>
<dbReference type="VEuPathDB" id="FungiDB:SMAC_03352"/>
<name>A0A8S8ZEK9_SORMA</name>
<protein>
    <submittedName>
        <fullName evidence="2">Uncharacterized protein</fullName>
    </submittedName>
</protein>
<gene>
    <name evidence="2" type="ORF">SMACR_03352</name>
</gene>
<dbReference type="EMBL" id="NMPR01000152">
    <property type="protein sequence ID" value="KAA8629027.1"/>
    <property type="molecule type" value="Genomic_DNA"/>
</dbReference>
<feature type="transmembrane region" description="Helical" evidence="1">
    <location>
        <begin position="124"/>
        <end position="144"/>
    </location>
</feature>
<keyword evidence="1" id="KW-0812">Transmembrane</keyword>
<keyword evidence="1" id="KW-0472">Membrane</keyword>
<evidence type="ECO:0000313" key="2">
    <source>
        <dbReference type="EMBL" id="KAA8629027.1"/>
    </source>
</evidence>
<accession>A0A8S8ZEK9</accession>
<dbReference type="AlphaFoldDB" id="A0A8S8ZEK9"/>
<dbReference type="Proteomes" id="UP000433876">
    <property type="component" value="Unassembled WGS sequence"/>
</dbReference>
<feature type="transmembrane region" description="Helical" evidence="1">
    <location>
        <begin position="80"/>
        <end position="103"/>
    </location>
</feature>
<organism evidence="2 3">
    <name type="scientific">Sordaria macrospora</name>
    <dbReference type="NCBI Taxonomy" id="5147"/>
    <lineage>
        <taxon>Eukaryota</taxon>
        <taxon>Fungi</taxon>
        <taxon>Dikarya</taxon>
        <taxon>Ascomycota</taxon>
        <taxon>Pezizomycotina</taxon>
        <taxon>Sordariomycetes</taxon>
        <taxon>Sordariomycetidae</taxon>
        <taxon>Sordariales</taxon>
        <taxon>Sordariaceae</taxon>
        <taxon>Sordaria</taxon>
    </lineage>
</organism>
<sequence>MRIYHHGQQRRTQPPYQGQVVNEEGSAFVPLSETTSCMGASIEDGSRKGLNGSGSAVVYEELLSEWPQGPQKIAPKGYTWWIGTIGDVILTITPVAFFVMAALAIQLERQPMDHDTRGHDLIEALKLAPTIYPIVFAAVAGRFYKTLALWSVTRSRGVSVGALEQMLGSQSFAGSLFRLFSVRSHVGVGLIIILTWALSPLGGQSSSRLLFKTVEISDSEVIAYYSSTDSLSSMNSASGDQVTSTGANSLFTSSLMAGEEQRRSMADLWGRPRIPRLQDPSTDNWQTVHQADMTEADYAFLIGIKVLGLPNLNSTTSYSLAAEASYNDLDCNFVIRTLPSNKTPAYIPENRWTIPSLYRDIVNGTNKTQIWLPGSGSPGSFFLISDFLAPERQAGGHLHLLFGSHEGEHNYTLYNCTVRNVPLELDIACSSPFGCGVQRYRRSKAPQWNEGDVHSPFTLAIPVIANVLRHFPTATGVLESGSPRYQTTIDNYLRGVTQFPFKVHYLSPWPTNITDEAFSRRLTLLFNTYYYASLDPFTATDSSYAKYPGEDDDIRSQPVYPDSSNGHFGGSTMVMVADAKEITRRELYGLNRHWVAILLLCTTVLETLALVGLFLRLTTPAPDIFDYGASLTRENPFVPVPNGGSAIGGAERARMLRKMRVKMADVKPDEQVGYVALVGTTGELDQGVKAHGEVIPTRALSRWRRYW</sequence>
<comment type="caution">
    <text evidence="2">The sequence shown here is derived from an EMBL/GenBank/DDBJ whole genome shotgun (WGS) entry which is preliminary data.</text>
</comment>
<proteinExistence type="predicted"/>